<accession>A0A9N9SCB0</accession>
<evidence type="ECO:0000313" key="2">
    <source>
        <dbReference type="Proteomes" id="UP001153737"/>
    </source>
</evidence>
<keyword evidence="2" id="KW-1185">Reference proteome</keyword>
<dbReference type="PANTHER" id="PTHR34239:SF2">
    <property type="entry name" value="TRANSPOSABLE ELEMENT P TRANSPOSASE_THAP9 CONSERVED DOMAIN-CONTAINING PROTEIN"/>
    <property type="match status" value="1"/>
</dbReference>
<dbReference type="Proteomes" id="UP001153737">
    <property type="component" value="Chromosome 15"/>
</dbReference>
<dbReference type="OrthoDB" id="6767550at2759"/>
<organism evidence="1 2">
    <name type="scientific">Phaedon cochleariae</name>
    <name type="common">Mustard beetle</name>
    <dbReference type="NCBI Taxonomy" id="80249"/>
    <lineage>
        <taxon>Eukaryota</taxon>
        <taxon>Metazoa</taxon>
        <taxon>Ecdysozoa</taxon>
        <taxon>Arthropoda</taxon>
        <taxon>Hexapoda</taxon>
        <taxon>Insecta</taxon>
        <taxon>Pterygota</taxon>
        <taxon>Neoptera</taxon>
        <taxon>Endopterygota</taxon>
        <taxon>Coleoptera</taxon>
        <taxon>Polyphaga</taxon>
        <taxon>Cucujiformia</taxon>
        <taxon>Chrysomeloidea</taxon>
        <taxon>Chrysomelidae</taxon>
        <taxon>Chrysomelinae</taxon>
        <taxon>Chrysomelini</taxon>
        <taxon>Phaedon</taxon>
    </lineage>
</organism>
<reference evidence="1" key="1">
    <citation type="submission" date="2022-01" db="EMBL/GenBank/DDBJ databases">
        <authorList>
            <person name="King R."/>
        </authorList>
    </citation>
    <scope>NUCLEOTIDE SEQUENCE</scope>
</reference>
<name>A0A9N9SCB0_PHACE</name>
<gene>
    <name evidence="1" type="ORF">PHAECO_LOCUS4736</name>
</gene>
<reference evidence="1" key="2">
    <citation type="submission" date="2022-10" db="EMBL/GenBank/DDBJ databases">
        <authorList>
            <consortium name="ENA_rothamsted_submissions"/>
            <consortium name="culmorum"/>
            <person name="King R."/>
        </authorList>
    </citation>
    <scope>NUCLEOTIDE SEQUENCE</scope>
</reference>
<protein>
    <submittedName>
        <fullName evidence="1">Uncharacterized protein</fullName>
    </submittedName>
</protein>
<dbReference type="AlphaFoldDB" id="A0A9N9SCB0"/>
<proteinExistence type="predicted"/>
<dbReference type="EMBL" id="OU896721">
    <property type="protein sequence ID" value="CAG9817149.1"/>
    <property type="molecule type" value="Genomic_DNA"/>
</dbReference>
<dbReference type="PANTHER" id="PTHR34239">
    <property type="entry name" value="APPLE DOMAIN-CONTAINING PROTEIN"/>
    <property type="match status" value="1"/>
</dbReference>
<sequence length="172" mass="19001">MLMELHLPPTNLTLLKAPDINPEILKAIPSNTHKKDKFQQQNQSQLGKGLAALGAGINILLKEEDNKENKNTVLGLLSETGNLLTDVHYNMSLTRRGLITPTLSKTVKELTSAPPIEKLLFGSNLGERIKTAKAVERSVVGLEPKTDTVFKILVNYQVQAHQVVVHIREVIL</sequence>
<evidence type="ECO:0000313" key="1">
    <source>
        <dbReference type="EMBL" id="CAG9817149.1"/>
    </source>
</evidence>